<proteinExistence type="predicted"/>
<gene>
    <name evidence="1" type="ORF">Rcae01_00555</name>
</gene>
<dbReference type="EMBL" id="BAABRO010000001">
    <property type="protein sequence ID" value="GAA5505114.1"/>
    <property type="molecule type" value="Genomic_DNA"/>
</dbReference>
<sequence length="74" mass="8417">MQEPMRLAGFCIPDRNARNVAHKLCPASGMIVSQNPKGSNLFFSQLGHRSFCDCVARLKESVVKIWNQWIWLLA</sequence>
<organism evidence="1 2">
    <name type="scientific">Novipirellula caenicola</name>
    <dbReference type="NCBI Taxonomy" id="1536901"/>
    <lineage>
        <taxon>Bacteria</taxon>
        <taxon>Pseudomonadati</taxon>
        <taxon>Planctomycetota</taxon>
        <taxon>Planctomycetia</taxon>
        <taxon>Pirellulales</taxon>
        <taxon>Pirellulaceae</taxon>
        <taxon>Novipirellula</taxon>
    </lineage>
</organism>
<comment type="caution">
    <text evidence="1">The sequence shown here is derived from an EMBL/GenBank/DDBJ whole genome shotgun (WGS) entry which is preliminary data.</text>
</comment>
<dbReference type="Proteomes" id="UP001416858">
    <property type="component" value="Unassembled WGS sequence"/>
</dbReference>
<keyword evidence="2" id="KW-1185">Reference proteome</keyword>
<evidence type="ECO:0000313" key="2">
    <source>
        <dbReference type="Proteomes" id="UP001416858"/>
    </source>
</evidence>
<evidence type="ECO:0000313" key="1">
    <source>
        <dbReference type="EMBL" id="GAA5505114.1"/>
    </source>
</evidence>
<protein>
    <submittedName>
        <fullName evidence="1">Uncharacterized protein</fullName>
    </submittedName>
</protein>
<name>A0ABP9VIS6_9BACT</name>
<reference evidence="1 2" key="1">
    <citation type="submission" date="2024-02" db="EMBL/GenBank/DDBJ databases">
        <title>Rhodopirellula caenicola NBRC 110016.</title>
        <authorList>
            <person name="Ichikawa N."/>
            <person name="Katano-Makiyama Y."/>
            <person name="Hidaka K."/>
        </authorList>
    </citation>
    <scope>NUCLEOTIDE SEQUENCE [LARGE SCALE GENOMIC DNA]</scope>
    <source>
        <strain evidence="1 2">NBRC 110016</strain>
    </source>
</reference>
<accession>A0ABP9VIS6</accession>